<feature type="compositionally biased region" description="Polar residues" evidence="1">
    <location>
        <begin position="97"/>
        <end position="118"/>
    </location>
</feature>
<name>A0ABS8V5X0_DATST</name>
<evidence type="ECO:0000313" key="3">
    <source>
        <dbReference type="Proteomes" id="UP000823775"/>
    </source>
</evidence>
<dbReference type="Proteomes" id="UP000823775">
    <property type="component" value="Unassembled WGS sequence"/>
</dbReference>
<keyword evidence="3" id="KW-1185">Reference proteome</keyword>
<dbReference type="EMBL" id="JACEIK010003393">
    <property type="protein sequence ID" value="MCD9641575.1"/>
    <property type="molecule type" value="Genomic_DNA"/>
</dbReference>
<sequence length="185" mass="20468">MDINMECFDDDDADAIDYMAKLENPYNYYTWISSLIEAGTPTWAIEGGKIFKSDLNIQAEHWLGFVCSRLTPSKNNNEEEMNSKLKKRKSEPHLSEASLTPDTQTMGNTATNTSTQASDEALASSLAPPIAPQPMQTLSAVRMDQDLEHRESALKGIGAVEALAALRADMSKVKNDIHITPRHRA</sequence>
<organism evidence="2 3">
    <name type="scientific">Datura stramonium</name>
    <name type="common">Jimsonweed</name>
    <name type="synonym">Common thornapple</name>
    <dbReference type="NCBI Taxonomy" id="4076"/>
    <lineage>
        <taxon>Eukaryota</taxon>
        <taxon>Viridiplantae</taxon>
        <taxon>Streptophyta</taxon>
        <taxon>Embryophyta</taxon>
        <taxon>Tracheophyta</taxon>
        <taxon>Spermatophyta</taxon>
        <taxon>Magnoliopsida</taxon>
        <taxon>eudicotyledons</taxon>
        <taxon>Gunneridae</taxon>
        <taxon>Pentapetalae</taxon>
        <taxon>asterids</taxon>
        <taxon>lamiids</taxon>
        <taxon>Solanales</taxon>
        <taxon>Solanaceae</taxon>
        <taxon>Solanoideae</taxon>
        <taxon>Datureae</taxon>
        <taxon>Datura</taxon>
    </lineage>
</organism>
<evidence type="ECO:0000313" key="2">
    <source>
        <dbReference type="EMBL" id="MCD9641575.1"/>
    </source>
</evidence>
<feature type="region of interest" description="Disordered" evidence="1">
    <location>
        <begin position="73"/>
        <end position="123"/>
    </location>
</feature>
<accession>A0ABS8V5X0</accession>
<evidence type="ECO:0000256" key="1">
    <source>
        <dbReference type="SAM" id="MobiDB-lite"/>
    </source>
</evidence>
<gene>
    <name evidence="2" type="ORF">HAX54_027803</name>
</gene>
<reference evidence="2 3" key="1">
    <citation type="journal article" date="2021" name="BMC Genomics">
        <title>Datura genome reveals duplications of psychoactive alkaloid biosynthetic genes and high mutation rate following tissue culture.</title>
        <authorList>
            <person name="Rajewski A."/>
            <person name="Carter-House D."/>
            <person name="Stajich J."/>
            <person name="Litt A."/>
        </authorList>
    </citation>
    <scope>NUCLEOTIDE SEQUENCE [LARGE SCALE GENOMIC DNA]</scope>
    <source>
        <strain evidence="2">AR-01</strain>
    </source>
</reference>
<proteinExistence type="predicted"/>
<comment type="caution">
    <text evidence="2">The sequence shown here is derived from an EMBL/GenBank/DDBJ whole genome shotgun (WGS) entry which is preliminary data.</text>
</comment>
<protein>
    <submittedName>
        <fullName evidence="2">Uncharacterized protein</fullName>
    </submittedName>
</protein>